<dbReference type="PROSITE" id="PS51257">
    <property type="entry name" value="PROKAR_LIPOPROTEIN"/>
    <property type="match status" value="1"/>
</dbReference>
<comment type="caution">
    <text evidence="1">The sequence shown here is derived from an EMBL/GenBank/DDBJ whole genome shotgun (WGS) entry which is preliminary data.</text>
</comment>
<dbReference type="AlphaFoldDB" id="A0A9D1WJT9"/>
<organism evidence="1 2">
    <name type="scientific">Candidatus Blautia gallistercoris</name>
    <dbReference type="NCBI Taxonomy" id="2838490"/>
    <lineage>
        <taxon>Bacteria</taxon>
        <taxon>Bacillati</taxon>
        <taxon>Bacillota</taxon>
        <taxon>Clostridia</taxon>
        <taxon>Lachnospirales</taxon>
        <taxon>Lachnospiraceae</taxon>
        <taxon>Blautia</taxon>
    </lineage>
</organism>
<gene>
    <name evidence="1" type="ORF">IAA45_11920</name>
</gene>
<name>A0A9D1WJT9_9FIRM</name>
<accession>A0A9D1WJT9</accession>
<evidence type="ECO:0000313" key="2">
    <source>
        <dbReference type="Proteomes" id="UP000886817"/>
    </source>
</evidence>
<dbReference type="Proteomes" id="UP000886817">
    <property type="component" value="Unassembled WGS sequence"/>
</dbReference>
<protein>
    <submittedName>
        <fullName evidence="1">Uncharacterized protein</fullName>
    </submittedName>
</protein>
<proteinExistence type="predicted"/>
<sequence>MGNQREKWRLTIVLTMLLLGMALGGCADREILVYGQSAADSQERFLCAERPLPEEADQPRLYESNGKILQNGYFKKGQNSDGNYFLLLEPVGITGIPTAVTESIKSRELSGCLSDRCNGDRGPPASIISKEKL</sequence>
<dbReference type="EMBL" id="DXEX01000252">
    <property type="protein sequence ID" value="HIX60405.1"/>
    <property type="molecule type" value="Genomic_DNA"/>
</dbReference>
<reference evidence="1" key="2">
    <citation type="submission" date="2021-04" db="EMBL/GenBank/DDBJ databases">
        <authorList>
            <person name="Gilroy R."/>
        </authorList>
    </citation>
    <scope>NUCLEOTIDE SEQUENCE</scope>
    <source>
        <strain evidence="1">ChiSjej1B19-8411</strain>
    </source>
</reference>
<reference evidence="1" key="1">
    <citation type="journal article" date="2021" name="PeerJ">
        <title>Extensive microbial diversity within the chicken gut microbiome revealed by metagenomics and culture.</title>
        <authorList>
            <person name="Gilroy R."/>
            <person name="Ravi A."/>
            <person name="Getino M."/>
            <person name="Pursley I."/>
            <person name="Horton D.L."/>
            <person name="Alikhan N.F."/>
            <person name="Baker D."/>
            <person name="Gharbi K."/>
            <person name="Hall N."/>
            <person name="Watson M."/>
            <person name="Adriaenssens E.M."/>
            <person name="Foster-Nyarko E."/>
            <person name="Jarju S."/>
            <person name="Secka A."/>
            <person name="Antonio M."/>
            <person name="Oren A."/>
            <person name="Chaudhuri R.R."/>
            <person name="La Ragione R."/>
            <person name="Hildebrand F."/>
            <person name="Pallen M.J."/>
        </authorList>
    </citation>
    <scope>NUCLEOTIDE SEQUENCE</scope>
    <source>
        <strain evidence="1">ChiSjej1B19-8411</strain>
    </source>
</reference>
<evidence type="ECO:0000313" key="1">
    <source>
        <dbReference type="EMBL" id="HIX60405.1"/>
    </source>
</evidence>